<gene>
    <name evidence="3" type="ORF">KDA_41560</name>
</gene>
<protein>
    <recommendedName>
        <fullName evidence="5">Clp R domain-containing protein</fullName>
    </recommendedName>
</protein>
<dbReference type="InterPro" id="IPR004176">
    <property type="entry name" value="Clp_R_N"/>
</dbReference>
<dbReference type="Pfam" id="PF12773">
    <property type="entry name" value="DZR"/>
    <property type="match status" value="1"/>
</dbReference>
<dbReference type="Proteomes" id="UP000287171">
    <property type="component" value="Unassembled WGS sequence"/>
</dbReference>
<dbReference type="Pfam" id="PF02861">
    <property type="entry name" value="Clp_N"/>
    <property type="match status" value="1"/>
</dbReference>
<proteinExistence type="predicted"/>
<dbReference type="AlphaFoldDB" id="A0A402BBJ3"/>
<accession>A0A402BBJ3</accession>
<dbReference type="InterPro" id="IPR025874">
    <property type="entry name" value="DZR"/>
</dbReference>
<feature type="domain" description="Clp R" evidence="1">
    <location>
        <begin position="16"/>
        <end position="102"/>
    </location>
</feature>
<evidence type="ECO:0000259" key="2">
    <source>
        <dbReference type="Pfam" id="PF12773"/>
    </source>
</evidence>
<comment type="caution">
    <text evidence="3">The sequence shown here is derived from an EMBL/GenBank/DDBJ whole genome shotgun (WGS) entry which is preliminary data.</text>
</comment>
<evidence type="ECO:0000313" key="3">
    <source>
        <dbReference type="EMBL" id="GCE28672.1"/>
    </source>
</evidence>
<name>A0A402BBJ3_9CHLR</name>
<evidence type="ECO:0000313" key="4">
    <source>
        <dbReference type="Proteomes" id="UP000287171"/>
    </source>
</evidence>
<dbReference type="Gene3D" id="1.10.1780.10">
    <property type="entry name" value="Clp, N-terminal domain"/>
    <property type="match status" value="1"/>
</dbReference>
<reference evidence="4" key="1">
    <citation type="submission" date="2018-12" db="EMBL/GenBank/DDBJ databases">
        <title>Tengunoibacter tsumagoiensis gen. nov., sp. nov., Dictyobacter kobayashii sp. nov., D. alpinus sp. nov., and D. joshuensis sp. nov. and description of Dictyobacteraceae fam. nov. within the order Ktedonobacterales isolated from Tengu-no-mugimeshi.</title>
        <authorList>
            <person name="Wang C.M."/>
            <person name="Zheng Y."/>
            <person name="Sakai Y."/>
            <person name="Toyoda A."/>
            <person name="Minakuchi Y."/>
            <person name="Abe K."/>
            <person name="Yokota A."/>
            <person name="Yabe S."/>
        </authorList>
    </citation>
    <scope>NUCLEOTIDE SEQUENCE [LARGE SCALE GENOMIC DNA]</scope>
    <source>
        <strain evidence="4">Uno16</strain>
    </source>
</reference>
<feature type="domain" description="DZANK-type" evidence="2">
    <location>
        <begin position="193"/>
        <end position="238"/>
    </location>
</feature>
<organism evidence="3 4">
    <name type="scientific">Dictyobacter alpinus</name>
    <dbReference type="NCBI Taxonomy" id="2014873"/>
    <lineage>
        <taxon>Bacteria</taxon>
        <taxon>Bacillati</taxon>
        <taxon>Chloroflexota</taxon>
        <taxon>Ktedonobacteria</taxon>
        <taxon>Ktedonobacterales</taxon>
        <taxon>Dictyobacteraceae</taxon>
        <taxon>Dictyobacter</taxon>
    </lineage>
</organism>
<keyword evidence="4" id="KW-1185">Reference proteome</keyword>
<evidence type="ECO:0008006" key="5">
    <source>
        <dbReference type="Google" id="ProtNLM"/>
    </source>
</evidence>
<dbReference type="EMBL" id="BIFT01000001">
    <property type="protein sequence ID" value="GCE28672.1"/>
    <property type="molecule type" value="Genomic_DNA"/>
</dbReference>
<sequence length="243" mass="27219">MSTKSPGQQSLEIDWLTPQTREIILLAQQEAEKTGTPAVQLEHLLLGVLSEGKSLVAKQLQSCTLDMATLRAHIDAVYANNFYFKEDNPPFSQAAEECVQNAIAMITYYLTRYRPSARVAANHLVLSVISHPGIQRLQMAHPTQIATLRLQITADMEPNFLRHSENLLHPPPAREVPKPPTWKRANTNVRVHCPSCQRPIQANWKYCTYCGHHRTKVCPNCSAPSPAVADARFCIECGHHLDP</sequence>
<evidence type="ECO:0000259" key="1">
    <source>
        <dbReference type="Pfam" id="PF02861"/>
    </source>
</evidence>
<dbReference type="SUPFAM" id="SSF81923">
    <property type="entry name" value="Double Clp-N motif"/>
    <property type="match status" value="1"/>
</dbReference>
<dbReference type="InterPro" id="IPR036628">
    <property type="entry name" value="Clp_N_dom_sf"/>
</dbReference>
<dbReference type="RefSeq" id="WP_161982271.1">
    <property type="nucleotide sequence ID" value="NZ_BIFT01000001.1"/>
</dbReference>